<dbReference type="EMBL" id="BAAARE010000010">
    <property type="protein sequence ID" value="GAA2485727.1"/>
    <property type="molecule type" value="Genomic_DNA"/>
</dbReference>
<name>A0ABP5YRE9_9MICO</name>
<organism evidence="3 4">
    <name type="scientific">Terrabacter carboxydivorans</name>
    <dbReference type="NCBI Taxonomy" id="619730"/>
    <lineage>
        <taxon>Bacteria</taxon>
        <taxon>Bacillati</taxon>
        <taxon>Actinomycetota</taxon>
        <taxon>Actinomycetes</taxon>
        <taxon>Micrococcales</taxon>
        <taxon>Intrasporangiaceae</taxon>
        <taxon>Terrabacter</taxon>
    </lineage>
</organism>
<evidence type="ECO:0000256" key="1">
    <source>
        <dbReference type="SAM" id="Phobius"/>
    </source>
</evidence>
<sequence length="152" mass="15789">MDDVPSAPAGWYPAGEGERYWDGSAWTPHVRPAMAPPVAARDTHGLPHQATGAGPPPAAGPAPVNAAPIYFTQVAPKNPALSALASFFVPGLGSMINGDVAKGIGILVGYFISWVLVIVLVGLVGVLGFWVWGMVDAAEGARRWNARHGILS</sequence>
<dbReference type="Pfam" id="PF10708">
    <property type="entry name" value="DUF2510"/>
    <property type="match status" value="1"/>
</dbReference>
<dbReference type="InterPro" id="IPR018929">
    <property type="entry name" value="DUF2510"/>
</dbReference>
<evidence type="ECO:0000259" key="2">
    <source>
        <dbReference type="Pfam" id="PF10708"/>
    </source>
</evidence>
<dbReference type="Proteomes" id="UP001500730">
    <property type="component" value="Unassembled WGS sequence"/>
</dbReference>
<proteinExistence type="predicted"/>
<accession>A0ABP5YRE9</accession>
<keyword evidence="1" id="KW-0812">Transmembrane</keyword>
<keyword evidence="1" id="KW-1133">Transmembrane helix</keyword>
<gene>
    <name evidence="3" type="ORF">GCM10009858_24590</name>
</gene>
<keyword evidence="1" id="KW-0472">Membrane</keyword>
<keyword evidence="4" id="KW-1185">Reference proteome</keyword>
<comment type="caution">
    <text evidence="3">The sequence shown here is derived from an EMBL/GenBank/DDBJ whole genome shotgun (WGS) entry which is preliminary data.</text>
</comment>
<reference evidence="4" key="1">
    <citation type="journal article" date="2019" name="Int. J. Syst. Evol. Microbiol.">
        <title>The Global Catalogue of Microorganisms (GCM) 10K type strain sequencing project: providing services to taxonomists for standard genome sequencing and annotation.</title>
        <authorList>
            <consortium name="The Broad Institute Genomics Platform"/>
            <consortium name="The Broad Institute Genome Sequencing Center for Infectious Disease"/>
            <person name="Wu L."/>
            <person name="Ma J."/>
        </authorList>
    </citation>
    <scope>NUCLEOTIDE SEQUENCE [LARGE SCALE GENOMIC DNA]</scope>
    <source>
        <strain evidence="4">JCM 16259</strain>
    </source>
</reference>
<evidence type="ECO:0000313" key="3">
    <source>
        <dbReference type="EMBL" id="GAA2485727.1"/>
    </source>
</evidence>
<dbReference type="RefSeq" id="WP_344255206.1">
    <property type="nucleotide sequence ID" value="NZ_BAAARE010000010.1"/>
</dbReference>
<feature type="transmembrane region" description="Helical" evidence="1">
    <location>
        <begin position="104"/>
        <end position="132"/>
    </location>
</feature>
<protein>
    <recommendedName>
        <fullName evidence="2">DUF2510 domain-containing protein</fullName>
    </recommendedName>
</protein>
<evidence type="ECO:0000313" key="4">
    <source>
        <dbReference type="Proteomes" id="UP001500730"/>
    </source>
</evidence>
<feature type="domain" description="DUF2510" evidence="2">
    <location>
        <begin position="9"/>
        <end position="38"/>
    </location>
</feature>